<organism evidence="2">
    <name type="scientific">Picocystis salinarum</name>
    <dbReference type="NCBI Taxonomy" id="88271"/>
    <lineage>
        <taxon>Eukaryota</taxon>
        <taxon>Viridiplantae</taxon>
        <taxon>Chlorophyta</taxon>
        <taxon>Picocystophyceae</taxon>
        <taxon>Picocystales</taxon>
        <taxon>Picocystaceae</taxon>
        <taxon>Picocystis</taxon>
    </lineage>
</organism>
<dbReference type="InterPro" id="IPR036415">
    <property type="entry name" value="Lamin_tail_dom_sf"/>
</dbReference>
<feature type="domain" description="LTD" evidence="1">
    <location>
        <begin position="1"/>
        <end position="114"/>
    </location>
</feature>
<sequence length="486" mass="53218">MADPAGLPPIRINEIVARPFSGGPDWLELINLGQEETSLAGWALLDGSSGRMLHLGDTGCTDTTSIRPGQHLVIYQAGRSSEVCKLPFGMSVNGDNITMFDRNGRIVDATEWGEGDAPEGASWARVPDGTGPFTTVVVPTPGLANTDGTFFAEEVVEEEPLEVCNAYMAPDDEPVFPRFVGDITGPKDLVEISGVASARRTSGALWVHEDGEKAFIYALGVKEENAGQILAAFAFDFEVEDLEDIATAKCPDGVTDCVWLADTGDNCARDVVEAHEDEDDPPDCELRREHVVWAVEEPNLNFNRTVKRPIPFVTGDLGRKTWRFPILYEEGAYHDMESLMVKPDGSEFYLIERTRVCCPLVYASEDVSSRPPGYHEAMVLFPTTTLDRPMDRPISGADIHASGKEFAVTTPRHGTFLYSLSRPFDFTQVAGPWKVAKDAGVPQMEGVAYDFTEIYPGQEGKGLWLVSEAVEDDEEPPLLHLSCLQA</sequence>
<reference evidence="2" key="1">
    <citation type="submission" date="2021-01" db="EMBL/GenBank/DDBJ databases">
        <authorList>
            <person name="Corre E."/>
            <person name="Pelletier E."/>
            <person name="Niang G."/>
            <person name="Scheremetjew M."/>
            <person name="Finn R."/>
            <person name="Kale V."/>
            <person name="Holt S."/>
            <person name="Cochrane G."/>
            <person name="Meng A."/>
            <person name="Brown T."/>
            <person name="Cohen L."/>
        </authorList>
    </citation>
    <scope>NUCLEOTIDE SEQUENCE</scope>
    <source>
        <strain evidence="2">CCMP1897</strain>
    </source>
</reference>
<evidence type="ECO:0000313" key="2">
    <source>
        <dbReference type="EMBL" id="CAE0608681.1"/>
    </source>
</evidence>
<evidence type="ECO:0000259" key="1">
    <source>
        <dbReference type="PROSITE" id="PS51841"/>
    </source>
</evidence>
<dbReference type="Pfam" id="PF00932">
    <property type="entry name" value="LTD"/>
    <property type="match status" value="1"/>
</dbReference>
<proteinExistence type="predicted"/>
<dbReference type="EMBL" id="HBIS01002801">
    <property type="protein sequence ID" value="CAE0608681.1"/>
    <property type="molecule type" value="Transcribed_RNA"/>
</dbReference>
<dbReference type="AlphaFoldDB" id="A0A7S3UDI9"/>
<accession>A0A7S3UDI9</accession>
<dbReference type="PROSITE" id="PS51841">
    <property type="entry name" value="LTD"/>
    <property type="match status" value="1"/>
</dbReference>
<dbReference type="SUPFAM" id="SSF74853">
    <property type="entry name" value="Lamin A/C globular tail domain"/>
    <property type="match status" value="1"/>
</dbReference>
<protein>
    <recommendedName>
        <fullName evidence="1">LTD domain-containing protein</fullName>
    </recommendedName>
</protein>
<dbReference type="InterPro" id="IPR001322">
    <property type="entry name" value="Lamin_tail_dom"/>
</dbReference>
<name>A0A7S3UDI9_9CHLO</name>
<gene>
    <name evidence="2" type="ORF">PSAL00342_LOCUS2500</name>
</gene>